<name>A0A6J8FHX4_LEIDO</name>
<organism evidence="1 2">
    <name type="scientific">Leishmania donovani</name>
    <dbReference type="NCBI Taxonomy" id="5661"/>
    <lineage>
        <taxon>Eukaryota</taxon>
        <taxon>Discoba</taxon>
        <taxon>Euglenozoa</taxon>
        <taxon>Kinetoplastea</taxon>
        <taxon>Metakinetoplastina</taxon>
        <taxon>Trypanosomatida</taxon>
        <taxon>Trypanosomatidae</taxon>
        <taxon>Leishmaniinae</taxon>
        <taxon>Leishmania</taxon>
    </lineage>
</organism>
<evidence type="ECO:0000313" key="1">
    <source>
        <dbReference type="EMBL" id="CAC5431853.1"/>
    </source>
</evidence>
<gene>
    <name evidence="1" type="ORF">LDHU3_29.1980</name>
</gene>
<accession>A0A6J8FHX4</accession>
<sequence>MGPVPSREQALACTQHTTDAVSRNHLINITAASGNGLAELLAAVHPRRVPAARHASQLQATCADGPVLRAALQQLSASPLRRWPARRRRHGGAAQCGAGGRCVGRSRKGCAAVPRQAFPRRLPALLAVDAR</sequence>
<protein>
    <submittedName>
        <fullName evidence="1">Hypothetical_protein</fullName>
    </submittedName>
</protein>
<evidence type="ECO:0000313" key="2">
    <source>
        <dbReference type="Proteomes" id="UP000601710"/>
    </source>
</evidence>
<dbReference type="AlphaFoldDB" id="A0A6J8FHX4"/>
<dbReference type="Proteomes" id="UP000601710">
    <property type="component" value="Chromosome 29"/>
</dbReference>
<dbReference type="EMBL" id="LR812649">
    <property type="protein sequence ID" value="CAC5431853.1"/>
    <property type="molecule type" value="Genomic_DNA"/>
</dbReference>
<reference evidence="1" key="1">
    <citation type="submission" date="2020-06" db="EMBL/GenBank/DDBJ databases">
        <authorList>
            <person name="Camacho E."/>
            <person name="Gonzalez-de la Fuente S."/>
            <person name="Rastrojo A."/>
            <person name="Peiro-Pastor R."/>
            <person name="Solana JC."/>
            <person name="Tabera L."/>
            <person name="Gamarro F."/>
            <person name="Carrasco-Ramiro F."/>
            <person name="Requena JM."/>
            <person name="Aguado B."/>
        </authorList>
    </citation>
    <scope>NUCLEOTIDE SEQUENCE</scope>
</reference>
<dbReference type="VEuPathDB" id="TriTrypDB:LDHU3_29.1980"/>
<proteinExistence type="predicted"/>